<accession>A0A2P2KXJ0</accession>
<proteinExistence type="predicted"/>
<protein>
    <submittedName>
        <fullName evidence="1">Tubulin beta-5 chain</fullName>
    </submittedName>
</protein>
<organism evidence="1">
    <name type="scientific">Rhizophora mucronata</name>
    <name type="common">Asiatic mangrove</name>
    <dbReference type="NCBI Taxonomy" id="61149"/>
    <lineage>
        <taxon>Eukaryota</taxon>
        <taxon>Viridiplantae</taxon>
        <taxon>Streptophyta</taxon>
        <taxon>Embryophyta</taxon>
        <taxon>Tracheophyta</taxon>
        <taxon>Spermatophyta</taxon>
        <taxon>Magnoliopsida</taxon>
        <taxon>eudicotyledons</taxon>
        <taxon>Gunneridae</taxon>
        <taxon>Pentapetalae</taxon>
        <taxon>rosids</taxon>
        <taxon>fabids</taxon>
        <taxon>Malpighiales</taxon>
        <taxon>Rhizophoraceae</taxon>
        <taxon>Rhizophora</taxon>
    </lineage>
</organism>
<reference evidence="1" key="1">
    <citation type="submission" date="2018-02" db="EMBL/GenBank/DDBJ databases">
        <title>Rhizophora mucronata_Transcriptome.</title>
        <authorList>
            <person name="Meera S.P."/>
            <person name="Sreeshan A."/>
            <person name="Augustine A."/>
        </authorList>
    </citation>
    <scope>NUCLEOTIDE SEQUENCE</scope>
    <source>
        <tissue evidence="1">Leaf</tissue>
    </source>
</reference>
<evidence type="ECO:0000313" key="1">
    <source>
        <dbReference type="EMBL" id="MBX10446.1"/>
    </source>
</evidence>
<sequence>MFLANDLPELGANLVPALSTLNMKDLSHFSCTSKAFAVKVFRNKIVMQSKEQEPNKNRCNFIYIKRKNRTDLAFQQFQFKKKPDRSML</sequence>
<dbReference type="AlphaFoldDB" id="A0A2P2KXJ0"/>
<dbReference type="EMBL" id="GGEC01029962">
    <property type="protein sequence ID" value="MBX10446.1"/>
    <property type="molecule type" value="Transcribed_RNA"/>
</dbReference>
<name>A0A2P2KXJ0_RHIMU</name>